<evidence type="ECO:0000313" key="11">
    <source>
        <dbReference type="Proteomes" id="UP000294813"/>
    </source>
</evidence>
<keyword evidence="3" id="KW-1003">Cell membrane</keyword>
<evidence type="ECO:0000256" key="8">
    <source>
        <dbReference type="SAM" id="Phobius"/>
    </source>
</evidence>
<dbReference type="CDD" id="cd07185">
    <property type="entry name" value="OmpA_C-like"/>
    <property type="match status" value="1"/>
</dbReference>
<reference evidence="10 11" key="1">
    <citation type="submission" date="2019-03" db="EMBL/GenBank/DDBJ databases">
        <title>Genomic Encyclopedia of Type Strains, Phase IV (KMG-IV): sequencing the most valuable type-strain genomes for metagenomic binning, comparative biology and taxonomic classification.</title>
        <authorList>
            <person name="Goeker M."/>
        </authorList>
    </citation>
    <scope>NUCLEOTIDE SEQUENCE [LARGE SCALE GENOMIC DNA]</scope>
    <source>
        <strain evidence="10 11">DSM 11170</strain>
    </source>
</reference>
<evidence type="ECO:0000256" key="4">
    <source>
        <dbReference type="ARBA" id="ARBA00022692"/>
    </source>
</evidence>
<dbReference type="PANTHER" id="PTHR30329:SF21">
    <property type="entry name" value="LIPOPROTEIN YIAD-RELATED"/>
    <property type="match status" value="1"/>
</dbReference>
<organism evidence="10 11">
    <name type="scientific">Heliophilum fasciatum</name>
    <dbReference type="NCBI Taxonomy" id="35700"/>
    <lineage>
        <taxon>Bacteria</taxon>
        <taxon>Bacillati</taxon>
        <taxon>Bacillota</taxon>
        <taxon>Clostridia</taxon>
        <taxon>Eubacteriales</taxon>
        <taxon>Heliobacteriaceae</taxon>
        <taxon>Heliophilum</taxon>
    </lineage>
</organism>
<proteinExistence type="inferred from homology"/>
<dbReference type="RefSeq" id="WP_131918717.1">
    <property type="nucleotide sequence ID" value="NZ_JAOQNU010000007.1"/>
</dbReference>
<evidence type="ECO:0000256" key="5">
    <source>
        <dbReference type="ARBA" id="ARBA00022989"/>
    </source>
</evidence>
<feature type="transmembrane region" description="Helical" evidence="8">
    <location>
        <begin position="20"/>
        <end position="37"/>
    </location>
</feature>
<dbReference type="InterPro" id="IPR050330">
    <property type="entry name" value="Bact_OuterMem_StrucFunc"/>
</dbReference>
<keyword evidence="5 8" id="KW-1133">Transmembrane helix</keyword>
<dbReference type="Gene3D" id="3.30.1330.60">
    <property type="entry name" value="OmpA-like domain"/>
    <property type="match status" value="1"/>
</dbReference>
<dbReference type="InterPro" id="IPR036737">
    <property type="entry name" value="OmpA-like_sf"/>
</dbReference>
<gene>
    <name evidence="10" type="ORF">EDD73_10754</name>
</gene>
<dbReference type="SUPFAM" id="SSF103088">
    <property type="entry name" value="OmpA-like"/>
    <property type="match status" value="1"/>
</dbReference>
<dbReference type="Proteomes" id="UP000294813">
    <property type="component" value="Unassembled WGS sequence"/>
</dbReference>
<dbReference type="InterPro" id="IPR025713">
    <property type="entry name" value="MotB-like_N_dom"/>
</dbReference>
<keyword evidence="4 8" id="KW-0812">Transmembrane</keyword>
<evidence type="ECO:0000313" key="10">
    <source>
        <dbReference type="EMBL" id="TCP64984.1"/>
    </source>
</evidence>
<evidence type="ECO:0000256" key="3">
    <source>
        <dbReference type="ARBA" id="ARBA00022475"/>
    </source>
</evidence>
<keyword evidence="11" id="KW-1185">Reference proteome</keyword>
<feature type="domain" description="OmpA-like" evidence="9">
    <location>
        <begin position="119"/>
        <end position="240"/>
    </location>
</feature>
<sequence length="278" mass="30988">MGKKKQHHEEHPDETWLVPYADVLTLLLALFIVMFAVSQTDAQKFNQLKQTMESIFKGGTGVLSGASVMTSEVPNESGTDLQMIQSMRENEELQKMKEQMDQFAQDQNLDKQIKTEIYSEGLMVTIRDAALFASGRADINPEANRVLETIAKMLQTMPNEVRIGGHTDNLPIATAEFPSNWDLSAKRALNVMKVVLNSVQLDPVRFMAVGFSEYRPKASNDTEEGRAQNRRVEIFVVRRYPDPSNNVSANSPLTNSAVPKTTTPAGESVKFIEIGPAR</sequence>
<evidence type="ECO:0000256" key="1">
    <source>
        <dbReference type="ARBA" id="ARBA00004162"/>
    </source>
</evidence>
<dbReference type="InterPro" id="IPR006665">
    <property type="entry name" value="OmpA-like"/>
</dbReference>
<dbReference type="EMBL" id="SLXT01000007">
    <property type="protein sequence ID" value="TCP64984.1"/>
    <property type="molecule type" value="Genomic_DNA"/>
</dbReference>
<keyword evidence="6 7" id="KW-0472">Membrane</keyword>
<dbReference type="PROSITE" id="PS51123">
    <property type="entry name" value="OMPA_2"/>
    <property type="match status" value="1"/>
</dbReference>
<comment type="subcellular location">
    <subcellularLocation>
        <location evidence="1">Cell membrane</location>
        <topology evidence="1">Single-pass membrane protein</topology>
    </subcellularLocation>
</comment>
<evidence type="ECO:0000256" key="7">
    <source>
        <dbReference type="PROSITE-ProRule" id="PRU00473"/>
    </source>
</evidence>
<comment type="caution">
    <text evidence="10">The sequence shown here is derived from an EMBL/GenBank/DDBJ whole genome shotgun (WGS) entry which is preliminary data.</text>
</comment>
<evidence type="ECO:0000259" key="9">
    <source>
        <dbReference type="PROSITE" id="PS51123"/>
    </source>
</evidence>
<protein>
    <submittedName>
        <fullName evidence="10">Chemotaxis protein MotB</fullName>
    </submittedName>
</protein>
<comment type="similarity">
    <text evidence="2">Belongs to the MotB family.</text>
</comment>
<accession>A0A4R2RPF5</accession>
<evidence type="ECO:0000256" key="2">
    <source>
        <dbReference type="ARBA" id="ARBA00008914"/>
    </source>
</evidence>
<dbReference type="AlphaFoldDB" id="A0A4R2RPF5"/>
<dbReference type="GO" id="GO:0005886">
    <property type="term" value="C:plasma membrane"/>
    <property type="evidence" value="ECO:0007669"/>
    <property type="project" value="UniProtKB-SubCell"/>
</dbReference>
<name>A0A4R2RPF5_9FIRM</name>
<dbReference type="Pfam" id="PF00691">
    <property type="entry name" value="OmpA"/>
    <property type="match status" value="1"/>
</dbReference>
<dbReference type="Pfam" id="PF13677">
    <property type="entry name" value="MotB_plug"/>
    <property type="match status" value="1"/>
</dbReference>
<evidence type="ECO:0000256" key="6">
    <source>
        <dbReference type="ARBA" id="ARBA00023136"/>
    </source>
</evidence>
<dbReference type="OrthoDB" id="9815217at2"/>
<dbReference type="PANTHER" id="PTHR30329">
    <property type="entry name" value="STATOR ELEMENT OF FLAGELLAR MOTOR COMPLEX"/>
    <property type="match status" value="1"/>
</dbReference>